<comment type="subcellular location">
    <subcellularLocation>
        <location evidence="1">Mitochondrion inner membrane</location>
        <topology evidence="1">Single-pass membrane protein</topology>
    </subcellularLocation>
</comment>
<dbReference type="GO" id="GO:0005743">
    <property type="term" value="C:mitochondrial inner membrane"/>
    <property type="evidence" value="ECO:0007669"/>
    <property type="project" value="UniProtKB-SubCell"/>
</dbReference>
<organism evidence="13 14">
    <name type="scientific">Lichtheimia ornata</name>
    <dbReference type="NCBI Taxonomy" id="688661"/>
    <lineage>
        <taxon>Eukaryota</taxon>
        <taxon>Fungi</taxon>
        <taxon>Fungi incertae sedis</taxon>
        <taxon>Mucoromycota</taxon>
        <taxon>Mucoromycotina</taxon>
        <taxon>Mucoromycetes</taxon>
        <taxon>Mucorales</taxon>
        <taxon>Lichtheimiaceae</taxon>
        <taxon>Lichtheimia</taxon>
    </lineage>
</organism>
<keyword evidence="10" id="KW-0496">Mitochondrion</keyword>
<feature type="compositionally biased region" description="Basic and acidic residues" evidence="12">
    <location>
        <begin position="208"/>
        <end position="222"/>
    </location>
</feature>
<dbReference type="Pfam" id="PF11711">
    <property type="entry name" value="Tim54"/>
    <property type="match status" value="1"/>
</dbReference>
<evidence type="ECO:0000256" key="5">
    <source>
        <dbReference type="ARBA" id="ARBA00022692"/>
    </source>
</evidence>
<evidence type="ECO:0000256" key="3">
    <source>
        <dbReference type="ARBA" id="ARBA00020796"/>
    </source>
</evidence>
<evidence type="ECO:0000313" key="13">
    <source>
        <dbReference type="EMBL" id="KAJ8656779.1"/>
    </source>
</evidence>
<dbReference type="Proteomes" id="UP001234581">
    <property type="component" value="Unassembled WGS sequence"/>
</dbReference>
<gene>
    <name evidence="13" type="ORF">O0I10_007627</name>
</gene>
<evidence type="ECO:0000256" key="12">
    <source>
        <dbReference type="SAM" id="MobiDB-lite"/>
    </source>
</evidence>
<feature type="region of interest" description="Disordered" evidence="12">
    <location>
        <begin position="203"/>
        <end position="236"/>
    </location>
</feature>
<comment type="similarity">
    <text evidence="2">Belongs to the TIM54 family.</text>
</comment>
<keyword evidence="11" id="KW-0472">Membrane</keyword>
<keyword evidence="6" id="KW-0999">Mitochondrion inner membrane</keyword>
<reference evidence="13 14" key="1">
    <citation type="submission" date="2023-03" db="EMBL/GenBank/DDBJ databases">
        <title>Genome sequence of Lichtheimia ornata CBS 291.66.</title>
        <authorList>
            <person name="Mohabir J.T."/>
            <person name="Shea T.P."/>
            <person name="Kurbessoian T."/>
            <person name="Berby B."/>
            <person name="Fontaine J."/>
            <person name="Livny J."/>
            <person name="Gnirke A."/>
            <person name="Stajich J.E."/>
            <person name="Cuomo C.A."/>
        </authorList>
    </citation>
    <scope>NUCLEOTIDE SEQUENCE [LARGE SCALE GENOMIC DNA]</scope>
    <source>
        <strain evidence="13">CBS 291.66</strain>
    </source>
</reference>
<dbReference type="AlphaFoldDB" id="A0AAD7XTT6"/>
<evidence type="ECO:0000313" key="14">
    <source>
        <dbReference type="Proteomes" id="UP001234581"/>
    </source>
</evidence>
<keyword evidence="5" id="KW-0812">Transmembrane</keyword>
<evidence type="ECO:0000256" key="1">
    <source>
        <dbReference type="ARBA" id="ARBA00004434"/>
    </source>
</evidence>
<dbReference type="InterPro" id="IPR021056">
    <property type="entry name" value="Mt_import_IM_translocase_Tim54"/>
</dbReference>
<evidence type="ECO:0000256" key="2">
    <source>
        <dbReference type="ARBA" id="ARBA00006355"/>
    </source>
</evidence>
<dbReference type="EMBL" id="JARTCD010000037">
    <property type="protein sequence ID" value="KAJ8656779.1"/>
    <property type="molecule type" value="Genomic_DNA"/>
</dbReference>
<dbReference type="GO" id="GO:0015031">
    <property type="term" value="P:protein transport"/>
    <property type="evidence" value="ECO:0007669"/>
    <property type="project" value="UniProtKB-KW"/>
</dbReference>
<sequence>MNQQPFKFKAPSKGTVIFCSVLSLISGTVYYSKHHAAEARKAQCSKVSFLGDRPCGVHEMPRKVVVYLMAPPGDHMDKSRAWFHEYVKPILVAGAVDYDVMEGKSKGAIESAVIEEVVRRRRQQLAEKSQHEQQHQDEAAASSSPAVHNPYAPITPESQQQQYQQVTSMMNKTKQENDYDGMLAIGRLAWGELLRGIEKGCHSSLDAPKQHEDKDESSDKQQEQQPLAVEDNNNVQETQEPILYDEPVHDENNNNNNALSSMVDEKPVVLTPSLFSPVMYIPHENIIGWTNIPYRIYRWITDYTRITDVGQYAVAAVLNESRPLREEDVDAGNQEKRYWIGEDAEKVLEEDTPITLEAEVKNVLRTYASEDLP</sequence>
<protein>
    <recommendedName>
        <fullName evidence="3">Mitochondrial import inner membrane translocase subunit TIM54</fullName>
    </recommendedName>
</protein>
<dbReference type="GeneID" id="83215035"/>
<evidence type="ECO:0000256" key="11">
    <source>
        <dbReference type="ARBA" id="ARBA00023136"/>
    </source>
</evidence>
<keyword evidence="14" id="KW-1185">Reference proteome</keyword>
<keyword evidence="8" id="KW-1133">Transmembrane helix</keyword>
<evidence type="ECO:0000256" key="6">
    <source>
        <dbReference type="ARBA" id="ARBA00022792"/>
    </source>
</evidence>
<evidence type="ECO:0000256" key="9">
    <source>
        <dbReference type="ARBA" id="ARBA00023010"/>
    </source>
</evidence>
<evidence type="ECO:0000256" key="7">
    <source>
        <dbReference type="ARBA" id="ARBA00022927"/>
    </source>
</evidence>
<keyword evidence="9" id="KW-0811">Translocation</keyword>
<feature type="region of interest" description="Disordered" evidence="12">
    <location>
        <begin position="124"/>
        <end position="168"/>
    </location>
</feature>
<evidence type="ECO:0000256" key="8">
    <source>
        <dbReference type="ARBA" id="ARBA00022989"/>
    </source>
</evidence>
<proteinExistence type="inferred from homology"/>
<evidence type="ECO:0000256" key="4">
    <source>
        <dbReference type="ARBA" id="ARBA00022448"/>
    </source>
</evidence>
<keyword evidence="7" id="KW-0653">Protein transport</keyword>
<dbReference type="RefSeq" id="XP_058341692.1">
    <property type="nucleotide sequence ID" value="XM_058487641.1"/>
</dbReference>
<feature type="compositionally biased region" description="Basic and acidic residues" evidence="12">
    <location>
        <begin position="124"/>
        <end position="138"/>
    </location>
</feature>
<keyword evidence="4" id="KW-0813">Transport</keyword>
<evidence type="ECO:0000256" key="10">
    <source>
        <dbReference type="ARBA" id="ARBA00023128"/>
    </source>
</evidence>
<name>A0AAD7XTT6_9FUNG</name>
<comment type="caution">
    <text evidence="13">The sequence shown here is derived from an EMBL/GenBank/DDBJ whole genome shotgun (WGS) entry which is preliminary data.</text>
</comment>
<accession>A0AAD7XTT6</accession>